<dbReference type="PROSITE" id="PS50005">
    <property type="entry name" value="TPR"/>
    <property type="match status" value="1"/>
</dbReference>
<comment type="caution">
    <text evidence="4">The sequence shown here is derived from an EMBL/GenBank/DDBJ whole genome shotgun (WGS) entry which is preliminary data.</text>
</comment>
<evidence type="ECO:0000256" key="1">
    <source>
        <dbReference type="PROSITE-ProRule" id="PRU00339"/>
    </source>
</evidence>
<evidence type="ECO:0000256" key="2">
    <source>
        <dbReference type="SAM" id="MobiDB-lite"/>
    </source>
</evidence>
<evidence type="ECO:0000313" key="5">
    <source>
        <dbReference type="Proteomes" id="UP000605013"/>
    </source>
</evidence>
<keyword evidence="5" id="KW-1185">Reference proteome</keyword>
<keyword evidence="3" id="KW-0732">Signal</keyword>
<feature type="chain" id="PRO_5045755849" evidence="3">
    <location>
        <begin position="19"/>
        <end position="283"/>
    </location>
</feature>
<reference evidence="4 5" key="1">
    <citation type="submission" date="2020-12" db="EMBL/GenBank/DDBJ databases">
        <title>Olleya sediminilitoris sp. nov., isolated from a tidal flat.</title>
        <authorList>
            <person name="Park S."/>
            <person name="Yoon J.-H."/>
        </authorList>
    </citation>
    <scope>NUCLEOTIDE SEQUENCE [LARGE SCALE GENOMIC DNA]</scope>
    <source>
        <strain evidence="4 5">YSTF-M6</strain>
    </source>
</reference>
<feature type="signal peptide" evidence="3">
    <location>
        <begin position="1"/>
        <end position="18"/>
    </location>
</feature>
<protein>
    <submittedName>
        <fullName evidence="4">Aerotolerance regulator BatC</fullName>
    </submittedName>
</protein>
<proteinExistence type="predicted"/>
<dbReference type="SUPFAM" id="SSF48452">
    <property type="entry name" value="TPR-like"/>
    <property type="match status" value="1"/>
</dbReference>
<feature type="repeat" description="TPR" evidence="1">
    <location>
        <begin position="109"/>
        <end position="142"/>
    </location>
</feature>
<accession>A0ABS1WGS4</accession>
<evidence type="ECO:0000256" key="3">
    <source>
        <dbReference type="SAM" id="SignalP"/>
    </source>
</evidence>
<feature type="region of interest" description="Disordered" evidence="2">
    <location>
        <begin position="156"/>
        <end position="283"/>
    </location>
</feature>
<keyword evidence="1" id="KW-0802">TPR repeat</keyword>
<sequence>MKNIFTFIILLLSITTIAQDADEITAEQKAALKQELKAQSYVADANDLANNDAFVEAEMEYRKALSLQPKQAVGAYNLGHQYFKKGNFEEALYRHQQAAKNAVTKQEKHRAFHNIGNILMEEKKCKEAVEAYKNALRSMPTDDETRYNFAIAKECAKNQKDDEPQEDDKDGENNKDKDENKDKDQKENNEKEQEDKDQKDQGEQDKKEGDKDEDKEGDPKDDKKQDPKEGDQKDQQKQPQPGQMSPQQIKNLLEAMNNQEQKVQEKINAQKVKGAKQETDKDW</sequence>
<feature type="compositionally biased region" description="Polar residues" evidence="2">
    <location>
        <begin position="244"/>
        <end position="261"/>
    </location>
</feature>
<dbReference type="InterPro" id="IPR019734">
    <property type="entry name" value="TPR_rpt"/>
</dbReference>
<name>A0ABS1WGS4_9FLAO</name>
<evidence type="ECO:0000313" key="4">
    <source>
        <dbReference type="EMBL" id="MBL7558321.1"/>
    </source>
</evidence>
<dbReference type="RefSeq" id="WP_202998446.1">
    <property type="nucleotide sequence ID" value="NZ_JAEMEF010000001.1"/>
</dbReference>
<gene>
    <name evidence="4" type="ORF">JAO71_00785</name>
</gene>
<dbReference type="EMBL" id="JAEMEF010000001">
    <property type="protein sequence ID" value="MBL7558321.1"/>
    <property type="molecule type" value="Genomic_DNA"/>
</dbReference>
<organism evidence="4 5">
    <name type="scientific">Olleya sediminilitoris</name>
    <dbReference type="NCBI Taxonomy" id="2795739"/>
    <lineage>
        <taxon>Bacteria</taxon>
        <taxon>Pseudomonadati</taxon>
        <taxon>Bacteroidota</taxon>
        <taxon>Flavobacteriia</taxon>
        <taxon>Flavobacteriales</taxon>
        <taxon>Flavobacteriaceae</taxon>
    </lineage>
</organism>
<dbReference type="SMART" id="SM00028">
    <property type="entry name" value="TPR"/>
    <property type="match status" value="3"/>
</dbReference>
<feature type="compositionally biased region" description="Basic and acidic residues" evidence="2">
    <location>
        <begin position="171"/>
        <end position="236"/>
    </location>
</feature>
<dbReference type="Proteomes" id="UP000605013">
    <property type="component" value="Unassembled WGS sequence"/>
</dbReference>
<dbReference type="Gene3D" id="1.25.40.10">
    <property type="entry name" value="Tetratricopeptide repeat domain"/>
    <property type="match status" value="1"/>
</dbReference>
<dbReference type="Pfam" id="PF13181">
    <property type="entry name" value="TPR_8"/>
    <property type="match status" value="1"/>
</dbReference>
<dbReference type="InterPro" id="IPR011990">
    <property type="entry name" value="TPR-like_helical_dom_sf"/>
</dbReference>